<accession>A0AAV4HJ58</accession>
<keyword evidence="2" id="KW-1185">Reference proteome</keyword>
<sequence>MVCEEISASSLSYRHVHALKSAVYRERCKLRPTIPKSIEDVFSAAESPAFALESFDFIIRDEPNKILIITSEDNLLQSEACKADAPAPGGEWVLAFRAQKEINVSFYDTWSYTGLYHDDPVPGDLPQACLRLVDYKSCDRHFRSKILDDWMKIEQIRVSWIKSDVEVAYIVFNGTDTDRESWFSPGRVLSSTWVPGLSDHEIQQPADFVG</sequence>
<dbReference type="Proteomes" id="UP000762676">
    <property type="component" value="Unassembled WGS sequence"/>
</dbReference>
<name>A0AAV4HJ58_9GAST</name>
<evidence type="ECO:0000313" key="1">
    <source>
        <dbReference type="EMBL" id="GFR97480.1"/>
    </source>
</evidence>
<proteinExistence type="predicted"/>
<protein>
    <submittedName>
        <fullName evidence="1">Uncharacterized protein</fullName>
    </submittedName>
</protein>
<comment type="caution">
    <text evidence="1">The sequence shown here is derived from an EMBL/GenBank/DDBJ whole genome shotgun (WGS) entry which is preliminary data.</text>
</comment>
<reference evidence="1 2" key="1">
    <citation type="journal article" date="2021" name="Elife">
        <title>Chloroplast acquisition without the gene transfer in kleptoplastic sea slugs, Plakobranchus ocellatus.</title>
        <authorList>
            <person name="Maeda T."/>
            <person name="Takahashi S."/>
            <person name="Yoshida T."/>
            <person name="Shimamura S."/>
            <person name="Takaki Y."/>
            <person name="Nagai Y."/>
            <person name="Toyoda A."/>
            <person name="Suzuki Y."/>
            <person name="Arimoto A."/>
            <person name="Ishii H."/>
            <person name="Satoh N."/>
            <person name="Nishiyama T."/>
            <person name="Hasebe M."/>
            <person name="Maruyama T."/>
            <person name="Minagawa J."/>
            <person name="Obokata J."/>
            <person name="Shigenobu S."/>
        </authorList>
    </citation>
    <scope>NUCLEOTIDE SEQUENCE [LARGE SCALE GENOMIC DNA]</scope>
</reference>
<dbReference type="AlphaFoldDB" id="A0AAV4HJ58"/>
<dbReference type="EMBL" id="BMAT01002032">
    <property type="protein sequence ID" value="GFR97480.1"/>
    <property type="molecule type" value="Genomic_DNA"/>
</dbReference>
<gene>
    <name evidence="1" type="ORF">ElyMa_000994000</name>
</gene>
<organism evidence="1 2">
    <name type="scientific">Elysia marginata</name>
    <dbReference type="NCBI Taxonomy" id="1093978"/>
    <lineage>
        <taxon>Eukaryota</taxon>
        <taxon>Metazoa</taxon>
        <taxon>Spiralia</taxon>
        <taxon>Lophotrochozoa</taxon>
        <taxon>Mollusca</taxon>
        <taxon>Gastropoda</taxon>
        <taxon>Heterobranchia</taxon>
        <taxon>Euthyneura</taxon>
        <taxon>Panpulmonata</taxon>
        <taxon>Sacoglossa</taxon>
        <taxon>Placobranchoidea</taxon>
        <taxon>Plakobranchidae</taxon>
        <taxon>Elysia</taxon>
    </lineage>
</organism>
<evidence type="ECO:0000313" key="2">
    <source>
        <dbReference type="Proteomes" id="UP000762676"/>
    </source>
</evidence>